<dbReference type="SUPFAM" id="SSF160113">
    <property type="entry name" value="YegP-like"/>
    <property type="match status" value="2"/>
</dbReference>
<feature type="domain" description="DUF1508" evidence="1">
    <location>
        <begin position="64"/>
        <end position="108"/>
    </location>
</feature>
<name>A0AAP2GED4_9BACT</name>
<dbReference type="EMBL" id="JAHESC010000024">
    <property type="protein sequence ID" value="MBT1688264.1"/>
    <property type="molecule type" value="Genomic_DNA"/>
</dbReference>
<organism evidence="2 3">
    <name type="scientific">Dawidia soli</name>
    <dbReference type="NCBI Taxonomy" id="2782352"/>
    <lineage>
        <taxon>Bacteria</taxon>
        <taxon>Pseudomonadati</taxon>
        <taxon>Bacteroidota</taxon>
        <taxon>Cytophagia</taxon>
        <taxon>Cytophagales</taxon>
        <taxon>Chryseotaleaceae</taxon>
        <taxon>Dawidia</taxon>
    </lineage>
</organism>
<dbReference type="InterPro" id="IPR010879">
    <property type="entry name" value="DUF1508"/>
</dbReference>
<reference evidence="2 3" key="1">
    <citation type="submission" date="2021-05" db="EMBL/GenBank/DDBJ databases">
        <title>A Polyphasic approach of four new species of the genus Ohtaekwangia: Ohtaekwangia histidinii sp. nov., Ohtaekwangia cretensis sp. nov., Ohtaekwangia indiensis sp. nov., Ohtaekwangia reichenbachii sp. nov. from diverse environment.</title>
        <authorList>
            <person name="Octaviana S."/>
        </authorList>
    </citation>
    <scope>NUCLEOTIDE SEQUENCE [LARGE SCALE GENOMIC DNA]</scope>
    <source>
        <strain evidence="2 3">PWU37</strain>
    </source>
</reference>
<keyword evidence="3" id="KW-1185">Reference proteome</keyword>
<proteinExistence type="predicted"/>
<evidence type="ECO:0000313" key="3">
    <source>
        <dbReference type="Proteomes" id="UP001319180"/>
    </source>
</evidence>
<dbReference type="PANTHER" id="PTHR40606">
    <property type="match status" value="1"/>
</dbReference>
<evidence type="ECO:0000313" key="2">
    <source>
        <dbReference type="EMBL" id="MBT1688264.1"/>
    </source>
</evidence>
<gene>
    <name evidence="2" type="ORF">KK078_16960</name>
</gene>
<dbReference type="AlphaFoldDB" id="A0AAP2GED4"/>
<dbReference type="PANTHER" id="PTHR40606:SF1">
    <property type="entry name" value="UPF0339 PROTEIN YEGP"/>
    <property type="match status" value="1"/>
</dbReference>
<dbReference type="RefSeq" id="WP_317195938.1">
    <property type="nucleotide sequence ID" value="NZ_JAHESC010000024.1"/>
</dbReference>
<dbReference type="InterPro" id="IPR036913">
    <property type="entry name" value="YegP-like_sf"/>
</dbReference>
<accession>A0AAP2GED4</accession>
<comment type="caution">
    <text evidence="2">The sequence shown here is derived from an EMBL/GenBank/DDBJ whole genome shotgun (WGS) entry which is preliminary data.</text>
</comment>
<protein>
    <submittedName>
        <fullName evidence="2">DUF1508 domain-containing protein</fullName>
    </submittedName>
</protein>
<dbReference type="Proteomes" id="UP001319180">
    <property type="component" value="Unassembled WGS sequence"/>
</dbReference>
<dbReference type="Gene3D" id="2.30.29.80">
    <property type="match status" value="1"/>
</dbReference>
<dbReference type="InterPro" id="IPR051141">
    <property type="entry name" value="UPF0339_domain"/>
</dbReference>
<evidence type="ECO:0000259" key="1">
    <source>
        <dbReference type="Pfam" id="PF07411"/>
    </source>
</evidence>
<sequence length="111" mass="12308">MKNPKFQMFTGSDKQIYFRLRAANGEPILASEGYTSTSACTEGIDSVKRNAPYDERYKRTDATRNYRFNLTAANGRIIGRSEGYETSAAREDGIAAVKRTAPDAPTEDITT</sequence>
<feature type="domain" description="DUF1508" evidence="1">
    <location>
        <begin position="12"/>
        <end position="57"/>
    </location>
</feature>
<dbReference type="Pfam" id="PF07411">
    <property type="entry name" value="DUF1508"/>
    <property type="match status" value="2"/>
</dbReference>